<sequence length="110" mass="12219">MNKTKIGTTMVRSAHRSPFINDINVRISQHPDASGTKTSRRWRTPCQSSSSQRKDVQAVAKDTVRVGQNGHDAAEPTFTLALTSTKELEVVVLKEFGAWIWWAGNHTDGL</sequence>
<protein>
    <submittedName>
        <fullName evidence="2">Uncharacterized protein</fullName>
    </submittedName>
</protein>
<evidence type="ECO:0000256" key="1">
    <source>
        <dbReference type="SAM" id="MobiDB-lite"/>
    </source>
</evidence>
<accession>A0A7S3L8M6</accession>
<feature type="region of interest" description="Disordered" evidence="1">
    <location>
        <begin position="29"/>
        <end position="59"/>
    </location>
</feature>
<name>A0A7S3L8M6_9STRA</name>
<reference evidence="2" key="1">
    <citation type="submission" date="2021-01" db="EMBL/GenBank/DDBJ databases">
        <authorList>
            <person name="Corre E."/>
            <person name="Pelletier E."/>
            <person name="Niang G."/>
            <person name="Scheremetjew M."/>
            <person name="Finn R."/>
            <person name="Kale V."/>
            <person name="Holt S."/>
            <person name="Cochrane G."/>
            <person name="Meng A."/>
            <person name="Brown T."/>
            <person name="Cohen L."/>
        </authorList>
    </citation>
    <scope>NUCLEOTIDE SEQUENCE</scope>
    <source>
        <strain evidence="2">CCMP127</strain>
    </source>
</reference>
<dbReference type="EMBL" id="HBIM01016248">
    <property type="protein sequence ID" value="CAE0415653.1"/>
    <property type="molecule type" value="Transcribed_RNA"/>
</dbReference>
<evidence type="ECO:0000313" key="2">
    <source>
        <dbReference type="EMBL" id="CAE0415653.1"/>
    </source>
</evidence>
<organism evidence="2">
    <name type="scientific">Amphora coffeiformis</name>
    <dbReference type="NCBI Taxonomy" id="265554"/>
    <lineage>
        <taxon>Eukaryota</taxon>
        <taxon>Sar</taxon>
        <taxon>Stramenopiles</taxon>
        <taxon>Ochrophyta</taxon>
        <taxon>Bacillariophyta</taxon>
        <taxon>Bacillariophyceae</taxon>
        <taxon>Bacillariophycidae</taxon>
        <taxon>Thalassiophysales</taxon>
        <taxon>Catenulaceae</taxon>
        <taxon>Amphora</taxon>
    </lineage>
</organism>
<proteinExistence type="predicted"/>
<dbReference type="AlphaFoldDB" id="A0A7S3L8M6"/>
<gene>
    <name evidence="2" type="ORF">ACOF00016_LOCUS12729</name>
</gene>